<feature type="region of interest" description="Disordered" evidence="1">
    <location>
        <begin position="391"/>
        <end position="411"/>
    </location>
</feature>
<evidence type="ECO:0000313" key="2">
    <source>
        <dbReference type="EMBL" id="KAF7841272.1"/>
    </source>
</evidence>
<dbReference type="OrthoDB" id="1435400at2759"/>
<reference evidence="2" key="1">
    <citation type="submission" date="2020-09" db="EMBL/GenBank/DDBJ databases">
        <title>Genome-Enabled Discovery of Anthraquinone Biosynthesis in Senna tora.</title>
        <authorList>
            <person name="Kang S.-H."/>
            <person name="Pandey R.P."/>
            <person name="Lee C.-M."/>
            <person name="Sim J.-S."/>
            <person name="Jeong J.-T."/>
            <person name="Choi B.-S."/>
            <person name="Jung M."/>
            <person name="Ginzburg D."/>
            <person name="Zhao K."/>
            <person name="Won S.Y."/>
            <person name="Oh T.-J."/>
            <person name="Yu Y."/>
            <person name="Kim N.-H."/>
            <person name="Lee O.R."/>
            <person name="Lee T.-H."/>
            <person name="Bashyal P."/>
            <person name="Kim T.-S."/>
            <person name="Lee W.-H."/>
            <person name="Kawkins C."/>
            <person name="Kim C.-K."/>
            <person name="Kim J.S."/>
            <person name="Ahn B.O."/>
            <person name="Rhee S.Y."/>
            <person name="Sohng J.K."/>
        </authorList>
    </citation>
    <scope>NUCLEOTIDE SEQUENCE</scope>
    <source>
        <tissue evidence="2">Leaf</tissue>
    </source>
</reference>
<dbReference type="Proteomes" id="UP000634136">
    <property type="component" value="Unassembled WGS sequence"/>
</dbReference>
<organism evidence="2 3">
    <name type="scientific">Senna tora</name>
    <dbReference type="NCBI Taxonomy" id="362788"/>
    <lineage>
        <taxon>Eukaryota</taxon>
        <taxon>Viridiplantae</taxon>
        <taxon>Streptophyta</taxon>
        <taxon>Embryophyta</taxon>
        <taxon>Tracheophyta</taxon>
        <taxon>Spermatophyta</taxon>
        <taxon>Magnoliopsida</taxon>
        <taxon>eudicotyledons</taxon>
        <taxon>Gunneridae</taxon>
        <taxon>Pentapetalae</taxon>
        <taxon>rosids</taxon>
        <taxon>fabids</taxon>
        <taxon>Fabales</taxon>
        <taxon>Fabaceae</taxon>
        <taxon>Caesalpinioideae</taxon>
        <taxon>Cassia clade</taxon>
        <taxon>Senna</taxon>
    </lineage>
</organism>
<feature type="region of interest" description="Disordered" evidence="1">
    <location>
        <begin position="141"/>
        <end position="179"/>
    </location>
</feature>
<dbReference type="AlphaFoldDB" id="A0A834XB01"/>
<name>A0A834XB01_9FABA</name>
<accession>A0A834XB01</accession>
<protein>
    <submittedName>
        <fullName evidence="2">Uncharacterized protein</fullName>
    </submittedName>
</protein>
<proteinExistence type="predicted"/>
<evidence type="ECO:0000256" key="1">
    <source>
        <dbReference type="SAM" id="MobiDB-lite"/>
    </source>
</evidence>
<evidence type="ECO:0000313" key="3">
    <source>
        <dbReference type="Proteomes" id="UP000634136"/>
    </source>
</evidence>
<comment type="caution">
    <text evidence="2">The sequence shown here is derived from an EMBL/GenBank/DDBJ whole genome shotgun (WGS) entry which is preliminary data.</text>
</comment>
<keyword evidence="3" id="KW-1185">Reference proteome</keyword>
<feature type="compositionally biased region" description="Basic and acidic residues" evidence="1">
    <location>
        <begin position="141"/>
        <end position="164"/>
    </location>
</feature>
<gene>
    <name evidence="2" type="ORF">G2W53_003570</name>
</gene>
<sequence>MDVLLHPPPITPDEKRVTPPALTKFEDGSLLLAIQKFNMCKKKKKSMILARKSDKWKKAKFFGQNSKLRRQDTPRIHQEDPRNQFLDKNKMQGRITNRVCQGWSCVVNEPKRIIELLDRVDEFVIKEKAYFSKKGLTFPNDEREESKKRKDEYQRGDERKRERQGPLISKFPSYNLEERPPPSGVIEVIARGIQKGKPSEEKETKPITFSFSDFSETNPERDDLMVITFTAAIDHGYDVKRILIDHGTSVEILYYKTFKSGIRDLYLQPFKGTLVDFSGTKVQTKGTIRARVSTGTTPKIASHRAEFSQEEECVLQKGFRQARYLVEAKEAPQDFVDVRAYSSDLEAPELRHFDGDPLLVDDFVRCGRKEIVYEDCLRFWIVSMPKRTTIKHHEPPTADRRKSPNEVVDRS</sequence>
<dbReference type="EMBL" id="JAAIUW010000002">
    <property type="protein sequence ID" value="KAF7841272.1"/>
    <property type="molecule type" value="Genomic_DNA"/>
</dbReference>